<accession>A0A914R8C7</accession>
<protein>
    <submittedName>
        <fullName evidence="3">Uncharacterized protein</fullName>
    </submittedName>
</protein>
<organism evidence="2 3">
    <name type="scientific">Parascaris equorum</name>
    <name type="common">Equine roundworm</name>
    <dbReference type="NCBI Taxonomy" id="6256"/>
    <lineage>
        <taxon>Eukaryota</taxon>
        <taxon>Metazoa</taxon>
        <taxon>Ecdysozoa</taxon>
        <taxon>Nematoda</taxon>
        <taxon>Chromadorea</taxon>
        <taxon>Rhabditida</taxon>
        <taxon>Spirurina</taxon>
        <taxon>Ascaridomorpha</taxon>
        <taxon>Ascaridoidea</taxon>
        <taxon>Ascarididae</taxon>
        <taxon>Parascaris</taxon>
    </lineage>
</organism>
<dbReference type="AlphaFoldDB" id="A0A914R8C7"/>
<reference evidence="3" key="1">
    <citation type="submission" date="2022-11" db="UniProtKB">
        <authorList>
            <consortium name="WormBaseParasite"/>
        </authorList>
    </citation>
    <scope>IDENTIFICATION</scope>
</reference>
<feature type="region of interest" description="Disordered" evidence="1">
    <location>
        <begin position="1"/>
        <end position="22"/>
    </location>
</feature>
<keyword evidence="2" id="KW-1185">Reference proteome</keyword>
<evidence type="ECO:0000313" key="3">
    <source>
        <dbReference type="WBParaSite" id="PEQ_0000290901-mRNA-1"/>
    </source>
</evidence>
<name>A0A914R8C7_PAREQ</name>
<dbReference type="Proteomes" id="UP000887564">
    <property type="component" value="Unplaced"/>
</dbReference>
<sequence length="36" mass="4053">MTQSVTLTLRKPTANSDAESGREQTLQDQVLIFILF</sequence>
<proteinExistence type="predicted"/>
<dbReference type="WBParaSite" id="PEQ_0000290901-mRNA-1">
    <property type="protein sequence ID" value="PEQ_0000290901-mRNA-1"/>
    <property type="gene ID" value="PEQ_0000290901"/>
</dbReference>
<evidence type="ECO:0000256" key="1">
    <source>
        <dbReference type="SAM" id="MobiDB-lite"/>
    </source>
</evidence>
<evidence type="ECO:0000313" key="2">
    <source>
        <dbReference type="Proteomes" id="UP000887564"/>
    </source>
</evidence>